<dbReference type="InterPro" id="IPR020846">
    <property type="entry name" value="MFS_dom"/>
</dbReference>
<evidence type="ECO:0000313" key="18">
    <source>
        <dbReference type="EMBL" id="GFE55620.1"/>
    </source>
</evidence>
<gene>
    <name evidence="18" type="ORF">BaOVIS_030240</name>
</gene>
<comment type="catalytic activity">
    <reaction evidence="10">
        <text>D-mannose(out) = D-mannose(in)</text>
        <dbReference type="Rhea" id="RHEA:78391"/>
        <dbReference type="ChEBI" id="CHEBI:4208"/>
    </reaction>
    <physiologicalReaction direction="left-to-right" evidence="10">
        <dbReference type="Rhea" id="RHEA:78392"/>
    </physiologicalReaction>
</comment>
<comment type="subunit">
    <text evidence="2">Homodimer.</text>
</comment>
<proteinExistence type="predicted"/>
<feature type="compositionally biased region" description="Basic and acidic residues" evidence="15">
    <location>
        <begin position="573"/>
        <end position="588"/>
    </location>
</feature>
<organism evidence="18 19">
    <name type="scientific">Babesia ovis</name>
    <dbReference type="NCBI Taxonomy" id="5869"/>
    <lineage>
        <taxon>Eukaryota</taxon>
        <taxon>Sar</taxon>
        <taxon>Alveolata</taxon>
        <taxon>Apicomplexa</taxon>
        <taxon>Aconoidasida</taxon>
        <taxon>Piroplasmida</taxon>
        <taxon>Babesiidae</taxon>
        <taxon>Babesia</taxon>
    </lineage>
</organism>
<comment type="catalytic activity">
    <reaction evidence="9">
        <text>D-xylose(out) = D-xylose(in)</text>
        <dbReference type="Rhea" id="RHEA:78427"/>
        <dbReference type="ChEBI" id="CHEBI:53455"/>
    </reaction>
    <physiologicalReaction direction="left-to-right" evidence="9">
        <dbReference type="Rhea" id="RHEA:78428"/>
    </physiologicalReaction>
</comment>
<feature type="transmembrane region" description="Helical" evidence="16">
    <location>
        <begin position="341"/>
        <end position="361"/>
    </location>
</feature>
<feature type="transmembrane region" description="Helical" evidence="16">
    <location>
        <begin position="115"/>
        <end position="133"/>
    </location>
</feature>
<dbReference type="PRINTS" id="PR00171">
    <property type="entry name" value="SUGRTRNSPORT"/>
</dbReference>
<dbReference type="PROSITE" id="PS50850">
    <property type="entry name" value="MFS"/>
    <property type="match status" value="1"/>
</dbReference>
<comment type="subcellular location">
    <subcellularLocation>
        <location evidence="1">Cell membrane</location>
        <topology evidence="1">Multi-pass membrane protein</topology>
    </subcellularLocation>
</comment>
<evidence type="ECO:0000256" key="9">
    <source>
        <dbReference type="ARBA" id="ARBA00044656"/>
    </source>
</evidence>
<feature type="transmembrane region" description="Helical" evidence="16">
    <location>
        <begin position="310"/>
        <end position="334"/>
    </location>
</feature>
<dbReference type="PANTHER" id="PTHR23503">
    <property type="entry name" value="SOLUTE CARRIER FAMILY 2"/>
    <property type="match status" value="1"/>
</dbReference>
<evidence type="ECO:0000256" key="13">
    <source>
        <dbReference type="ARBA" id="ARBA00044780"/>
    </source>
</evidence>
<dbReference type="EMBL" id="BLIY01000023">
    <property type="protein sequence ID" value="GFE55620.1"/>
    <property type="molecule type" value="Genomic_DNA"/>
</dbReference>
<feature type="transmembrane region" description="Helical" evidence="16">
    <location>
        <begin position="193"/>
        <end position="210"/>
    </location>
</feature>
<keyword evidence="6 16" id="KW-0472">Membrane</keyword>
<dbReference type="SUPFAM" id="SSF103473">
    <property type="entry name" value="MFS general substrate transporter"/>
    <property type="match status" value="1"/>
</dbReference>
<protein>
    <recommendedName>
        <fullName evidence="13">Hexose transporter 1</fullName>
    </recommendedName>
</protein>
<sequence>MKSYFAYSLTIGAIVALNFGLNTVNFNASKEFAIVDFGWCKDEVKPYECTTATTYSSLISGGTFIGGAIGSLLIGAFSKYGRRKGMMIIHIINIVGSALATAAPCFTVLLLGRMIAGVAVGASGLVAIFLTEICTSDTRGLYGTVYPLFITTGQLLMNAWQLLHGRVLGADNAAVKDNAITTLDQFVWRMAQFWPIVFSVIALVIMFVIVKDDTPYVLLDEGKDEDAKRVITLLHGEEKAEQIYSEIKSDVEAQKASATKLTLMEALKIPKCRYGILVVCGLSVMQQVSGINVFVANASKLFVSIMGRTFVANLMGLAGIVALLITVIVLIFIIEKFGRKTLLMTGIGISTISMVPPVIVKMCVEKNTRWADYFMVAGCMGFMVGFGLGFGGVMWLYFAEALGTDYKDAAFGVATCLNWCAAAAVLMTSDILLSWNDNFTYALYAGFGVVPLGHHVSVVESNNGDDNGHADKDGYFSTAFWRVLTCIVGEVLNQRPNVREEGQGWDGCKGGQAVVTNGYIGAAKDVAHDGRWEEWRKPDHGDQLEPLLFGGSDKCSVVLVVSQVSVHQSLQEVPRHQEAKEHSDEVCNKTETSSNGNTGWRTVYTQVMSTYQFVHGDERR</sequence>
<feature type="transmembrane region" description="Helical" evidence="16">
    <location>
        <begin position="55"/>
        <end position="76"/>
    </location>
</feature>
<dbReference type="Proteomes" id="UP001057455">
    <property type="component" value="Unassembled WGS sequence"/>
</dbReference>
<comment type="catalytic activity">
    <reaction evidence="12">
        <text>D-fructose(out) = D-fructose(in)</text>
        <dbReference type="Rhea" id="RHEA:60372"/>
        <dbReference type="ChEBI" id="CHEBI:37721"/>
    </reaction>
    <physiologicalReaction direction="left-to-right" evidence="12">
        <dbReference type="Rhea" id="RHEA:60373"/>
    </physiologicalReaction>
</comment>
<dbReference type="InterPro" id="IPR005829">
    <property type="entry name" value="Sugar_transporter_CS"/>
</dbReference>
<evidence type="ECO:0000256" key="8">
    <source>
        <dbReference type="ARBA" id="ARBA00044648"/>
    </source>
</evidence>
<keyword evidence="4 16" id="KW-0812">Transmembrane</keyword>
<comment type="catalytic activity">
    <reaction evidence="8">
        <text>D-glucose(out) = D-glucose(in)</text>
        <dbReference type="Rhea" id="RHEA:60376"/>
        <dbReference type="ChEBI" id="CHEBI:4167"/>
    </reaction>
    <physiologicalReaction direction="left-to-right" evidence="8">
        <dbReference type="Rhea" id="RHEA:60377"/>
    </physiologicalReaction>
</comment>
<evidence type="ECO:0000313" key="19">
    <source>
        <dbReference type="Proteomes" id="UP001057455"/>
    </source>
</evidence>
<evidence type="ECO:0000256" key="12">
    <source>
        <dbReference type="ARBA" id="ARBA00044710"/>
    </source>
</evidence>
<feature type="transmembrane region" description="Helical" evidence="16">
    <location>
        <begin position="145"/>
        <end position="163"/>
    </location>
</feature>
<dbReference type="GO" id="GO:0005886">
    <property type="term" value="C:plasma membrane"/>
    <property type="evidence" value="ECO:0007669"/>
    <property type="project" value="UniProtKB-SubCell"/>
</dbReference>
<feature type="transmembrane region" description="Helical" evidence="16">
    <location>
        <begin position="410"/>
        <end position="435"/>
    </location>
</feature>
<dbReference type="InterPro" id="IPR045263">
    <property type="entry name" value="GLUT"/>
</dbReference>
<evidence type="ECO:0000256" key="7">
    <source>
        <dbReference type="ARBA" id="ARBA00044637"/>
    </source>
</evidence>
<dbReference type="AlphaFoldDB" id="A0A9W5WW07"/>
<dbReference type="OrthoDB" id="6612291at2759"/>
<evidence type="ECO:0000256" key="16">
    <source>
        <dbReference type="SAM" id="Phobius"/>
    </source>
</evidence>
<feature type="domain" description="Major facilitator superfamily (MFS) profile" evidence="17">
    <location>
        <begin position="1"/>
        <end position="463"/>
    </location>
</feature>
<evidence type="ECO:0000256" key="15">
    <source>
        <dbReference type="SAM" id="MobiDB-lite"/>
    </source>
</evidence>
<dbReference type="Pfam" id="PF00083">
    <property type="entry name" value="Sugar_tr"/>
    <property type="match status" value="1"/>
</dbReference>
<evidence type="ECO:0000256" key="14">
    <source>
        <dbReference type="ARBA" id="ARBA00045752"/>
    </source>
</evidence>
<evidence type="ECO:0000256" key="10">
    <source>
        <dbReference type="ARBA" id="ARBA00044662"/>
    </source>
</evidence>
<feature type="transmembrane region" description="Helical" evidence="16">
    <location>
        <begin position="373"/>
        <end position="398"/>
    </location>
</feature>
<evidence type="ECO:0000256" key="3">
    <source>
        <dbReference type="ARBA" id="ARBA00022448"/>
    </source>
</evidence>
<accession>A0A9W5WW07</accession>
<keyword evidence="5 16" id="KW-1133">Transmembrane helix</keyword>
<comment type="catalytic activity">
    <reaction evidence="11">
        <text>D-glucosamine(out) = D-glucosamine(in)</text>
        <dbReference type="Rhea" id="RHEA:78423"/>
        <dbReference type="ChEBI" id="CHEBI:58723"/>
    </reaction>
    <physiologicalReaction direction="left-to-right" evidence="11">
        <dbReference type="Rhea" id="RHEA:78424"/>
    </physiologicalReaction>
</comment>
<evidence type="ECO:0000256" key="1">
    <source>
        <dbReference type="ARBA" id="ARBA00004651"/>
    </source>
</evidence>
<evidence type="ECO:0000259" key="17">
    <source>
        <dbReference type="PROSITE" id="PS50850"/>
    </source>
</evidence>
<feature type="transmembrane region" description="Helical" evidence="16">
    <location>
        <begin position="88"/>
        <end position="109"/>
    </location>
</feature>
<dbReference type="GO" id="GO:0015149">
    <property type="term" value="F:hexose transmembrane transporter activity"/>
    <property type="evidence" value="ECO:0007669"/>
    <property type="project" value="TreeGrafter"/>
</dbReference>
<evidence type="ECO:0000256" key="2">
    <source>
        <dbReference type="ARBA" id="ARBA00011738"/>
    </source>
</evidence>
<evidence type="ECO:0000256" key="5">
    <source>
        <dbReference type="ARBA" id="ARBA00022989"/>
    </source>
</evidence>
<dbReference type="InterPro" id="IPR005828">
    <property type="entry name" value="MFS_sugar_transport-like"/>
</dbReference>
<dbReference type="InterPro" id="IPR003663">
    <property type="entry name" value="Sugar/inositol_transpt"/>
</dbReference>
<feature type="transmembrane region" description="Helical" evidence="16">
    <location>
        <begin position="274"/>
        <end position="298"/>
    </location>
</feature>
<comment type="function">
    <text evidence="14">Sodium-independent facilitative hexose transporter. Can transport D-glucose and D-fructose. Can transport D-mannose, D-galactose, D-xylose and D-glucosamine.</text>
</comment>
<comment type="catalytic activity">
    <reaction evidence="7">
        <text>D-galactose(in) = D-galactose(out)</text>
        <dbReference type="Rhea" id="RHEA:34915"/>
        <dbReference type="ChEBI" id="CHEBI:4139"/>
    </reaction>
    <physiologicalReaction direction="right-to-left" evidence="7">
        <dbReference type="Rhea" id="RHEA:34917"/>
    </physiologicalReaction>
</comment>
<dbReference type="InterPro" id="IPR036259">
    <property type="entry name" value="MFS_trans_sf"/>
</dbReference>
<dbReference type="PROSITE" id="PS00216">
    <property type="entry name" value="SUGAR_TRANSPORT_1"/>
    <property type="match status" value="1"/>
</dbReference>
<evidence type="ECO:0000256" key="11">
    <source>
        <dbReference type="ARBA" id="ARBA00044668"/>
    </source>
</evidence>
<dbReference type="PANTHER" id="PTHR23503:SF8">
    <property type="entry name" value="FACILITATED GLUCOSE TRANSPORTER PROTEIN 1"/>
    <property type="match status" value="1"/>
</dbReference>
<name>A0A9W5WW07_BABOV</name>
<keyword evidence="3" id="KW-0813">Transport</keyword>
<dbReference type="Gene3D" id="1.20.1250.20">
    <property type="entry name" value="MFS general substrate transporter like domains"/>
    <property type="match status" value="1"/>
</dbReference>
<keyword evidence="19" id="KW-1185">Reference proteome</keyword>
<feature type="compositionally biased region" description="Polar residues" evidence="15">
    <location>
        <begin position="589"/>
        <end position="599"/>
    </location>
</feature>
<comment type="caution">
    <text evidence="18">The sequence shown here is derived from an EMBL/GenBank/DDBJ whole genome shotgun (WGS) entry which is preliminary data.</text>
</comment>
<reference evidence="18" key="1">
    <citation type="submission" date="2019-12" db="EMBL/GenBank/DDBJ databases">
        <title>Genome sequence of Babesia ovis.</title>
        <authorList>
            <person name="Yamagishi J."/>
            <person name="Sevinc F."/>
            <person name="Xuan X."/>
        </authorList>
    </citation>
    <scope>NUCLEOTIDE SEQUENCE</scope>
    <source>
        <strain evidence="18">Selcuk</strain>
    </source>
</reference>
<evidence type="ECO:0000256" key="6">
    <source>
        <dbReference type="ARBA" id="ARBA00023136"/>
    </source>
</evidence>
<evidence type="ECO:0000256" key="4">
    <source>
        <dbReference type="ARBA" id="ARBA00022692"/>
    </source>
</evidence>
<feature type="region of interest" description="Disordered" evidence="15">
    <location>
        <begin position="573"/>
        <end position="599"/>
    </location>
</feature>